<feature type="domain" description="FAD-binding" evidence="6">
    <location>
        <begin position="34"/>
        <end position="186"/>
    </location>
</feature>
<sequence length="433" mass="48203">MEEVVAVRSSGSVAKEAQKNMENHINLRSTPFEGIGGLATAISLATRGHRILILESASQIRDLGAGIQIAPNMRCILRRLGIEPAIEKSSIVLERIQVVRWQDGRVLSEGPVDHQYGEAAVIHRGDLQKALIDRVLELDNIKIRLGATVVDIEFDRPAVFLKGGGMIYGDVVIAADGIKSAVRNKMFSDKSNRAQPSGDAAFRILIPRAKMLQDRETAKLINEPQAVRWIGPHRHVVGYPIRNHQLYNAVFVHPDKDSIGDSWTIPGTREEIMETFGGWDPRLLKLISWSTRWRSLSHPDGPKLTGHHRPYVAQGAAQALEDAAALGVILSQAETVADIPCALQIYEKCRKERAEGIQQSGTENRITLHLPDGPEQVKRDEEFAASMQGAKSPDKWNDRETQRLLWSYDAEDAAKKCWLECTKRTESLPHARL</sequence>
<name>C6HD20_AJECH</name>
<dbReference type="OrthoDB" id="16820at2759"/>
<dbReference type="PANTHER" id="PTHR13789">
    <property type="entry name" value="MONOOXYGENASE"/>
    <property type="match status" value="1"/>
</dbReference>
<evidence type="ECO:0000256" key="1">
    <source>
        <dbReference type="ARBA" id="ARBA00007992"/>
    </source>
</evidence>
<evidence type="ECO:0000256" key="2">
    <source>
        <dbReference type="ARBA" id="ARBA00022630"/>
    </source>
</evidence>
<dbReference type="AlphaFoldDB" id="C6HD20"/>
<dbReference type="PANTHER" id="PTHR13789:SF307">
    <property type="entry name" value="HYDROXYLASE, PUTATIVE (AFU_ORTHOLOGUE AFUA_2G04330)-RELATED"/>
    <property type="match status" value="1"/>
</dbReference>
<protein>
    <submittedName>
        <fullName evidence="7">FAD binding protein</fullName>
    </submittedName>
</protein>
<keyword evidence="4" id="KW-0560">Oxidoreductase</keyword>
<proteinExistence type="inferred from homology"/>
<dbReference type="InterPro" id="IPR002938">
    <property type="entry name" value="FAD-bd"/>
</dbReference>
<evidence type="ECO:0000313" key="8">
    <source>
        <dbReference type="Proteomes" id="UP000002624"/>
    </source>
</evidence>
<dbReference type="HOGENOM" id="CLU_009665_19_3_1"/>
<keyword evidence="2" id="KW-0285">Flavoprotein</keyword>
<evidence type="ECO:0000313" key="7">
    <source>
        <dbReference type="EMBL" id="EER41454.1"/>
    </source>
</evidence>
<dbReference type="GO" id="GO:0004497">
    <property type="term" value="F:monooxygenase activity"/>
    <property type="evidence" value="ECO:0007669"/>
    <property type="project" value="UniProtKB-KW"/>
</dbReference>
<dbReference type="VEuPathDB" id="FungiDB:HCDG_04101"/>
<dbReference type="SUPFAM" id="SSF54373">
    <property type="entry name" value="FAD-linked reductases, C-terminal domain"/>
    <property type="match status" value="1"/>
</dbReference>
<evidence type="ECO:0000256" key="3">
    <source>
        <dbReference type="ARBA" id="ARBA00022827"/>
    </source>
</evidence>
<evidence type="ECO:0000256" key="5">
    <source>
        <dbReference type="ARBA" id="ARBA00023033"/>
    </source>
</evidence>
<accession>C6HD20</accession>
<keyword evidence="5" id="KW-0503">Monooxygenase</keyword>
<dbReference type="InterPro" id="IPR036188">
    <property type="entry name" value="FAD/NAD-bd_sf"/>
</dbReference>
<dbReference type="InterPro" id="IPR050493">
    <property type="entry name" value="FAD-dep_Monooxygenase_BioMet"/>
</dbReference>
<gene>
    <name evidence="7" type="ORF">HCDG_04101</name>
</gene>
<reference evidence="8" key="1">
    <citation type="submission" date="2009-05" db="EMBL/GenBank/DDBJ databases">
        <title>The genome sequence of Ajellomyces capsulatus strain H143.</title>
        <authorList>
            <person name="Champion M."/>
            <person name="Cuomo C.A."/>
            <person name="Ma L.-J."/>
            <person name="Henn M.R."/>
            <person name="Sil A."/>
            <person name="Goldman B."/>
            <person name="Young S.K."/>
            <person name="Kodira C.D."/>
            <person name="Zeng Q."/>
            <person name="Koehrsen M."/>
            <person name="Alvarado L."/>
            <person name="Berlin A.M."/>
            <person name="Borenstein D."/>
            <person name="Chen Z."/>
            <person name="Engels R."/>
            <person name="Freedman E."/>
            <person name="Gellesch M."/>
            <person name="Goldberg J."/>
            <person name="Griggs A."/>
            <person name="Gujja S."/>
            <person name="Heiman D.I."/>
            <person name="Hepburn T.A."/>
            <person name="Howarth C."/>
            <person name="Jen D."/>
            <person name="Larson L."/>
            <person name="Lewis B."/>
            <person name="Mehta T."/>
            <person name="Park D."/>
            <person name="Pearson M."/>
            <person name="Roberts A."/>
            <person name="Saif S."/>
            <person name="Shea T.D."/>
            <person name="Shenoy N."/>
            <person name="Sisk P."/>
            <person name="Stolte C."/>
            <person name="Sykes S."/>
            <person name="Walk T."/>
            <person name="White J."/>
            <person name="Yandava C."/>
            <person name="Klein B."/>
            <person name="McEwen J.G."/>
            <person name="Puccia R."/>
            <person name="Goldman G.H."/>
            <person name="Felipe M.S."/>
            <person name="Nino-Vega G."/>
            <person name="San-Blas G."/>
            <person name="Taylor J.W."/>
            <person name="Mendoza L."/>
            <person name="Galagan J.E."/>
            <person name="Nusbaum C."/>
            <person name="Birren B.W."/>
        </authorList>
    </citation>
    <scope>NUCLEOTIDE SEQUENCE [LARGE SCALE GENOMIC DNA]</scope>
    <source>
        <strain evidence="8">H143</strain>
    </source>
</reference>
<evidence type="ECO:0000256" key="4">
    <source>
        <dbReference type="ARBA" id="ARBA00023002"/>
    </source>
</evidence>
<evidence type="ECO:0000259" key="6">
    <source>
        <dbReference type="Pfam" id="PF01494"/>
    </source>
</evidence>
<dbReference type="OMA" id="IAGYCPT"/>
<organism evidence="7 8">
    <name type="scientific">Ajellomyces capsulatus (strain H143)</name>
    <name type="common">Darling's disease fungus</name>
    <name type="synonym">Histoplasma capsulatum</name>
    <dbReference type="NCBI Taxonomy" id="544712"/>
    <lineage>
        <taxon>Eukaryota</taxon>
        <taxon>Fungi</taxon>
        <taxon>Dikarya</taxon>
        <taxon>Ascomycota</taxon>
        <taxon>Pezizomycotina</taxon>
        <taxon>Eurotiomycetes</taxon>
        <taxon>Eurotiomycetidae</taxon>
        <taxon>Onygenales</taxon>
        <taxon>Ajellomycetaceae</taxon>
        <taxon>Histoplasma</taxon>
    </lineage>
</organism>
<dbReference type="Gene3D" id="3.50.50.60">
    <property type="entry name" value="FAD/NAD(P)-binding domain"/>
    <property type="match status" value="1"/>
</dbReference>
<dbReference type="GO" id="GO:0071949">
    <property type="term" value="F:FAD binding"/>
    <property type="evidence" value="ECO:0007669"/>
    <property type="project" value="InterPro"/>
</dbReference>
<comment type="similarity">
    <text evidence="1">Belongs to the paxM FAD-dependent monooxygenase family.</text>
</comment>
<dbReference type="Pfam" id="PF01494">
    <property type="entry name" value="FAD_binding_3"/>
    <property type="match status" value="1"/>
</dbReference>
<keyword evidence="3" id="KW-0274">FAD</keyword>
<dbReference type="STRING" id="544712.C6HD20"/>
<dbReference type="eggNOG" id="KOG2614">
    <property type="taxonomic scope" value="Eukaryota"/>
</dbReference>
<dbReference type="EMBL" id="GG692423">
    <property type="protein sequence ID" value="EER41454.1"/>
    <property type="molecule type" value="Genomic_DNA"/>
</dbReference>
<dbReference type="Proteomes" id="UP000002624">
    <property type="component" value="Unassembled WGS sequence"/>
</dbReference>
<dbReference type="SUPFAM" id="SSF51905">
    <property type="entry name" value="FAD/NAD(P)-binding domain"/>
    <property type="match status" value="1"/>
</dbReference>